<dbReference type="Pfam" id="PF00633">
    <property type="entry name" value="HHH"/>
    <property type="match status" value="1"/>
</dbReference>
<protein>
    <recommendedName>
        <fullName evidence="5 14">Adenine DNA glycosylase</fullName>
        <ecNumber evidence="4 14">3.2.2.31</ecNumber>
    </recommendedName>
</protein>
<evidence type="ECO:0000256" key="8">
    <source>
        <dbReference type="ARBA" id="ARBA00022763"/>
    </source>
</evidence>
<dbReference type="Pfam" id="PF00730">
    <property type="entry name" value="HhH-GPD"/>
    <property type="match status" value="1"/>
</dbReference>
<dbReference type="InterPro" id="IPR005760">
    <property type="entry name" value="A/G_AdeGlyc_MutY"/>
</dbReference>
<dbReference type="InterPro" id="IPR011257">
    <property type="entry name" value="DNA_glycosylase"/>
</dbReference>
<keyword evidence="9" id="KW-0378">Hydrolase</keyword>
<dbReference type="EC" id="3.2.2.31" evidence="4 14"/>
<dbReference type="SUPFAM" id="SSF55811">
    <property type="entry name" value="Nudix"/>
    <property type="match status" value="1"/>
</dbReference>
<keyword evidence="12" id="KW-0234">DNA repair</keyword>
<dbReference type="AlphaFoldDB" id="A0A9D1HAV3"/>
<comment type="catalytic activity">
    <reaction evidence="1 14">
        <text>Hydrolyzes free adenine bases from 7,8-dihydro-8-oxoguanine:adenine mismatched double-stranded DNA, leaving an apurinic site.</text>
        <dbReference type="EC" id="3.2.2.31"/>
    </reaction>
</comment>
<dbReference type="FunFam" id="1.10.340.30:FF:000010">
    <property type="entry name" value="Adenine DNA glycosylase"/>
    <property type="match status" value="1"/>
</dbReference>
<dbReference type="PROSITE" id="PS01155">
    <property type="entry name" value="ENDONUCLEASE_III_2"/>
    <property type="match status" value="1"/>
</dbReference>
<evidence type="ECO:0000256" key="11">
    <source>
        <dbReference type="ARBA" id="ARBA00023014"/>
    </source>
</evidence>
<dbReference type="GO" id="GO:0046872">
    <property type="term" value="F:metal ion binding"/>
    <property type="evidence" value="ECO:0007669"/>
    <property type="project" value="UniProtKB-UniRule"/>
</dbReference>
<dbReference type="InterPro" id="IPR029119">
    <property type="entry name" value="MutY_C"/>
</dbReference>
<evidence type="ECO:0000256" key="7">
    <source>
        <dbReference type="ARBA" id="ARBA00022723"/>
    </source>
</evidence>
<gene>
    <name evidence="16" type="primary">mutY</name>
    <name evidence="16" type="ORF">IAC44_04945</name>
</gene>
<dbReference type="Gene3D" id="1.10.340.30">
    <property type="entry name" value="Hypothetical protein, domain 2"/>
    <property type="match status" value="1"/>
</dbReference>
<dbReference type="InterPro" id="IPR044298">
    <property type="entry name" value="MIG/MutY"/>
</dbReference>
<dbReference type="CDD" id="cd03431">
    <property type="entry name" value="NUDIX_DNA_Glycosylase_C-MutY"/>
    <property type="match status" value="1"/>
</dbReference>
<dbReference type="InterPro" id="IPR023170">
    <property type="entry name" value="HhH_base_excis_C"/>
</dbReference>
<evidence type="ECO:0000256" key="3">
    <source>
        <dbReference type="ARBA" id="ARBA00008343"/>
    </source>
</evidence>
<dbReference type="InterPro" id="IPR000445">
    <property type="entry name" value="HhH_motif"/>
</dbReference>
<dbReference type="Proteomes" id="UP000824161">
    <property type="component" value="Unassembled WGS sequence"/>
</dbReference>
<keyword evidence="11" id="KW-0411">Iron-sulfur</keyword>
<proteinExistence type="inferred from homology"/>
<comment type="caution">
    <text evidence="16">The sequence shown here is derived from an EMBL/GenBank/DDBJ whole genome shotgun (WGS) entry which is preliminary data.</text>
</comment>
<name>A0A9D1HAV3_9FLAO</name>
<evidence type="ECO:0000256" key="9">
    <source>
        <dbReference type="ARBA" id="ARBA00022801"/>
    </source>
</evidence>
<dbReference type="GO" id="GO:0006298">
    <property type="term" value="P:mismatch repair"/>
    <property type="evidence" value="ECO:0007669"/>
    <property type="project" value="TreeGrafter"/>
</dbReference>
<feature type="domain" description="HhH-GPD" evidence="15">
    <location>
        <begin position="38"/>
        <end position="189"/>
    </location>
</feature>
<dbReference type="CDD" id="cd00056">
    <property type="entry name" value="ENDO3c"/>
    <property type="match status" value="1"/>
</dbReference>
<dbReference type="NCBIfam" id="TIGR01084">
    <property type="entry name" value="mutY"/>
    <property type="match status" value="1"/>
</dbReference>
<evidence type="ECO:0000256" key="2">
    <source>
        <dbReference type="ARBA" id="ARBA00002933"/>
    </source>
</evidence>
<dbReference type="PANTHER" id="PTHR42944">
    <property type="entry name" value="ADENINE DNA GLYCOSYLASE"/>
    <property type="match status" value="1"/>
</dbReference>
<evidence type="ECO:0000313" key="17">
    <source>
        <dbReference type="Proteomes" id="UP000824161"/>
    </source>
</evidence>
<dbReference type="InterPro" id="IPR004036">
    <property type="entry name" value="Endonuclease-III-like_CS2"/>
</dbReference>
<accession>A0A9D1HAV3</accession>
<evidence type="ECO:0000256" key="5">
    <source>
        <dbReference type="ARBA" id="ARBA00022023"/>
    </source>
</evidence>
<comment type="cofactor">
    <cofactor evidence="14">
        <name>[4Fe-4S] cluster</name>
        <dbReference type="ChEBI" id="CHEBI:49883"/>
    </cofactor>
    <text evidence="14">Binds 1 [4Fe-4S] cluster.</text>
</comment>
<organism evidence="16 17">
    <name type="scientific">Candidatus Merdimorpha stercoravium</name>
    <dbReference type="NCBI Taxonomy" id="2840863"/>
    <lineage>
        <taxon>Bacteria</taxon>
        <taxon>Pseudomonadati</taxon>
        <taxon>Bacteroidota</taxon>
        <taxon>Flavobacteriia</taxon>
        <taxon>Flavobacteriales</taxon>
        <taxon>Candidatus Merdimorpha</taxon>
    </lineage>
</organism>
<dbReference type="Gene3D" id="3.90.79.10">
    <property type="entry name" value="Nucleoside Triphosphate Pyrophosphohydrolase"/>
    <property type="match status" value="1"/>
</dbReference>
<dbReference type="SUPFAM" id="SSF48150">
    <property type="entry name" value="DNA-glycosylase"/>
    <property type="match status" value="1"/>
</dbReference>
<evidence type="ECO:0000256" key="6">
    <source>
        <dbReference type="ARBA" id="ARBA00022485"/>
    </source>
</evidence>
<keyword evidence="10 14" id="KW-0408">Iron</keyword>
<dbReference type="GO" id="GO:0006284">
    <property type="term" value="P:base-excision repair"/>
    <property type="evidence" value="ECO:0007669"/>
    <property type="project" value="UniProtKB-UniRule"/>
</dbReference>
<dbReference type="GO" id="GO:0051539">
    <property type="term" value="F:4 iron, 4 sulfur cluster binding"/>
    <property type="evidence" value="ECO:0007669"/>
    <property type="project" value="UniProtKB-UniRule"/>
</dbReference>
<dbReference type="InterPro" id="IPR003265">
    <property type="entry name" value="HhH-GPD_domain"/>
</dbReference>
<keyword evidence="13 14" id="KW-0326">Glycosidase</keyword>
<dbReference type="InterPro" id="IPR015797">
    <property type="entry name" value="NUDIX_hydrolase-like_dom_sf"/>
</dbReference>
<evidence type="ECO:0000256" key="12">
    <source>
        <dbReference type="ARBA" id="ARBA00023204"/>
    </source>
</evidence>
<dbReference type="GO" id="GO:0032357">
    <property type="term" value="F:oxidized purine DNA binding"/>
    <property type="evidence" value="ECO:0007669"/>
    <property type="project" value="TreeGrafter"/>
</dbReference>
<dbReference type="EMBL" id="DVLY01000117">
    <property type="protein sequence ID" value="HIT98169.1"/>
    <property type="molecule type" value="Genomic_DNA"/>
</dbReference>
<dbReference type="PANTHER" id="PTHR42944:SF1">
    <property type="entry name" value="ADENINE DNA GLYCOSYLASE"/>
    <property type="match status" value="1"/>
</dbReference>
<dbReference type="GO" id="GO:0000701">
    <property type="term" value="F:purine-specific mismatch base pair DNA N-glycosylase activity"/>
    <property type="evidence" value="ECO:0007669"/>
    <property type="project" value="UniProtKB-EC"/>
</dbReference>
<keyword evidence="6" id="KW-0004">4Fe-4S</keyword>
<keyword evidence="7" id="KW-0479">Metal-binding</keyword>
<evidence type="ECO:0000256" key="10">
    <source>
        <dbReference type="ARBA" id="ARBA00023004"/>
    </source>
</evidence>
<dbReference type="Pfam" id="PF14815">
    <property type="entry name" value="NUDIX_4"/>
    <property type="match status" value="1"/>
</dbReference>
<comment type="similarity">
    <text evidence="3 14">Belongs to the Nth/MutY family.</text>
</comment>
<evidence type="ECO:0000256" key="13">
    <source>
        <dbReference type="ARBA" id="ARBA00023295"/>
    </source>
</evidence>
<comment type="function">
    <text evidence="2">Adenine glycosylase active on G-A mispairs. MutY also corrects error-prone DNA synthesis past GO lesions which are due to the oxidatively damaged form of guanine: 7,8-dihydro-8-oxoguanine (8-oxo-dGTP).</text>
</comment>
<reference evidence="16" key="2">
    <citation type="journal article" date="2021" name="PeerJ">
        <title>Extensive microbial diversity within the chicken gut microbiome revealed by metagenomics and culture.</title>
        <authorList>
            <person name="Gilroy R."/>
            <person name="Ravi A."/>
            <person name="Getino M."/>
            <person name="Pursley I."/>
            <person name="Horton D.L."/>
            <person name="Alikhan N.F."/>
            <person name="Baker D."/>
            <person name="Gharbi K."/>
            <person name="Hall N."/>
            <person name="Watson M."/>
            <person name="Adriaenssens E.M."/>
            <person name="Foster-Nyarko E."/>
            <person name="Jarju S."/>
            <person name="Secka A."/>
            <person name="Antonio M."/>
            <person name="Oren A."/>
            <person name="Chaudhuri R.R."/>
            <person name="La Ragione R."/>
            <person name="Hildebrand F."/>
            <person name="Pallen M.J."/>
        </authorList>
    </citation>
    <scope>NUCLEOTIDE SEQUENCE</scope>
    <source>
        <strain evidence="16">1383</strain>
    </source>
</reference>
<reference evidence="16" key="1">
    <citation type="submission" date="2020-10" db="EMBL/GenBank/DDBJ databases">
        <authorList>
            <person name="Gilroy R."/>
        </authorList>
    </citation>
    <scope>NUCLEOTIDE SEQUENCE</scope>
    <source>
        <strain evidence="16">1383</strain>
    </source>
</reference>
<evidence type="ECO:0000256" key="14">
    <source>
        <dbReference type="RuleBase" id="RU365096"/>
    </source>
</evidence>
<evidence type="ECO:0000313" key="16">
    <source>
        <dbReference type="EMBL" id="HIT98169.1"/>
    </source>
</evidence>
<dbReference type="GO" id="GO:0035485">
    <property type="term" value="F:adenine/guanine mispair binding"/>
    <property type="evidence" value="ECO:0007669"/>
    <property type="project" value="TreeGrafter"/>
</dbReference>
<evidence type="ECO:0000259" key="15">
    <source>
        <dbReference type="SMART" id="SM00478"/>
    </source>
</evidence>
<dbReference type="GO" id="GO:0034039">
    <property type="term" value="F:8-oxo-7,8-dihydroguanine DNA N-glycosylase activity"/>
    <property type="evidence" value="ECO:0007669"/>
    <property type="project" value="TreeGrafter"/>
</dbReference>
<evidence type="ECO:0000256" key="1">
    <source>
        <dbReference type="ARBA" id="ARBA00000843"/>
    </source>
</evidence>
<sequence length="353" mass="40784">MRPLPLRQTLLEWYARYGRRLPWRETRDPYRIWVSEIILQQTRIAQGTDYYLRFVERFPDIASLAAASEDQVLKQWQGLGYYSRARNLYRAAQRLAEQFDGQFPRSYHQIRSLPGIGDYTAAAICSIAYRMPYAVLDGNVYRVLSRYFDLDTPIDTTAGKKLFTRLADEQLDRDRPGDYNQALMDFGALQCTPSLPECPRCPLRPHCRAQAAGSVALRPAKSKRSEPSPRYLHYFHIVSPEGTWVRRRTEDDIWRGLYEFPRIETPDDLPAEQMLSDARYAALIRSASTAEVLETLPPVKHLLSHRVLHIRFYRVSIPTPGFSLEGYAPATEEDLSHLAFPRPLAAYLERSAR</sequence>
<keyword evidence="8 14" id="KW-0227">DNA damage</keyword>
<dbReference type="Gene3D" id="1.10.1670.10">
    <property type="entry name" value="Helix-hairpin-Helix base-excision DNA repair enzymes (C-terminal)"/>
    <property type="match status" value="1"/>
</dbReference>
<dbReference type="SMART" id="SM00478">
    <property type="entry name" value="ENDO3c"/>
    <property type="match status" value="1"/>
</dbReference>
<evidence type="ECO:0000256" key="4">
    <source>
        <dbReference type="ARBA" id="ARBA00012045"/>
    </source>
</evidence>